<accession>A0A392PS33</accession>
<name>A0A392PS33_9FABA</name>
<sequence>KRPISPLKYVVRGSISGSYVQLGGENPPCVPHRFPDGD</sequence>
<evidence type="ECO:0000313" key="1">
    <source>
        <dbReference type="EMBL" id="MCI14126.1"/>
    </source>
</evidence>
<dbReference type="EMBL" id="LXQA010091092">
    <property type="protein sequence ID" value="MCI14126.1"/>
    <property type="molecule type" value="Genomic_DNA"/>
</dbReference>
<protein>
    <submittedName>
        <fullName evidence="1">Uncharacterized protein</fullName>
    </submittedName>
</protein>
<evidence type="ECO:0000313" key="2">
    <source>
        <dbReference type="Proteomes" id="UP000265520"/>
    </source>
</evidence>
<keyword evidence="2" id="KW-1185">Reference proteome</keyword>
<comment type="caution">
    <text evidence="1">The sequence shown here is derived from an EMBL/GenBank/DDBJ whole genome shotgun (WGS) entry which is preliminary data.</text>
</comment>
<feature type="non-terminal residue" evidence="1">
    <location>
        <position position="1"/>
    </location>
</feature>
<reference evidence="1 2" key="1">
    <citation type="journal article" date="2018" name="Front. Plant Sci.">
        <title>Red Clover (Trifolium pratense) and Zigzag Clover (T. medium) - A Picture of Genomic Similarities and Differences.</title>
        <authorList>
            <person name="Dluhosova J."/>
            <person name="Istvanek J."/>
            <person name="Nedelnik J."/>
            <person name="Repkova J."/>
        </authorList>
    </citation>
    <scope>NUCLEOTIDE SEQUENCE [LARGE SCALE GENOMIC DNA]</scope>
    <source>
        <strain evidence="2">cv. 10/8</strain>
        <tissue evidence="1">Leaf</tissue>
    </source>
</reference>
<dbReference type="Proteomes" id="UP000265520">
    <property type="component" value="Unassembled WGS sequence"/>
</dbReference>
<organism evidence="1 2">
    <name type="scientific">Trifolium medium</name>
    <dbReference type="NCBI Taxonomy" id="97028"/>
    <lineage>
        <taxon>Eukaryota</taxon>
        <taxon>Viridiplantae</taxon>
        <taxon>Streptophyta</taxon>
        <taxon>Embryophyta</taxon>
        <taxon>Tracheophyta</taxon>
        <taxon>Spermatophyta</taxon>
        <taxon>Magnoliopsida</taxon>
        <taxon>eudicotyledons</taxon>
        <taxon>Gunneridae</taxon>
        <taxon>Pentapetalae</taxon>
        <taxon>rosids</taxon>
        <taxon>fabids</taxon>
        <taxon>Fabales</taxon>
        <taxon>Fabaceae</taxon>
        <taxon>Papilionoideae</taxon>
        <taxon>50 kb inversion clade</taxon>
        <taxon>NPAAA clade</taxon>
        <taxon>Hologalegina</taxon>
        <taxon>IRL clade</taxon>
        <taxon>Trifolieae</taxon>
        <taxon>Trifolium</taxon>
    </lineage>
</organism>
<proteinExistence type="predicted"/>
<dbReference type="AlphaFoldDB" id="A0A392PS33"/>